<gene>
    <name evidence="2" type="ORF">D3Y59_08540</name>
</gene>
<keyword evidence="3" id="KW-1185">Reference proteome</keyword>
<accession>A0A3B7QVH8</accession>
<dbReference type="EMBL" id="CP032317">
    <property type="protein sequence ID" value="AYA37098.1"/>
    <property type="molecule type" value="Genomic_DNA"/>
</dbReference>
<protein>
    <submittedName>
        <fullName evidence="2">Uncharacterized protein</fullName>
    </submittedName>
</protein>
<evidence type="ECO:0000256" key="1">
    <source>
        <dbReference type="SAM" id="Phobius"/>
    </source>
</evidence>
<proteinExistence type="predicted"/>
<keyword evidence="1" id="KW-1133">Transmembrane helix</keyword>
<feature type="transmembrane region" description="Helical" evidence="1">
    <location>
        <begin position="80"/>
        <end position="100"/>
    </location>
</feature>
<organism evidence="2 3">
    <name type="scientific">Hymenobacter oligotrophus</name>
    <dbReference type="NCBI Taxonomy" id="2319843"/>
    <lineage>
        <taxon>Bacteria</taxon>
        <taxon>Pseudomonadati</taxon>
        <taxon>Bacteroidota</taxon>
        <taxon>Cytophagia</taxon>
        <taxon>Cytophagales</taxon>
        <taxon>Hymenobacteraceae</taxon>
        <taxon>Hymenobacter</taxon>
    </lineage>
</organism>
<dbReference type="KEGG" id="hyh:D3Y59_08540"/>
<feature type="transmembrane region" description="Helical" evidence="1">
    <location>
        <begin position="167"/>
        <end position="193"/>
    </location>
</feature>
<evidence type="ECO:0000313" key="3">
    <source>
        <dbReference type="Proteomes" id="UP000262802"/>
    </source>
</evidence>
<keyword evidence="1" id="KW-0472">Membrane</keyword>
<sequence>MFGVLVPTVLGLWRWRSLSKPARIVVGYFAFWSADAFVDMWSRKVLHTNMYLFHVTVLVETWLLGWAYYHALRQPWVKRWLPVVGVVFTLVCLADAFWWSGIHRPNVYARALQVMLMLALVLLYFEQWLLQLRALNPWYDFMFVVSVAQAIYYAGSVTSYLMKKEKGFANLWMGMIIDGTYLIGLVLMTLALWRDGRPQPKTLSHRAVST</sequence>
<dbReference type="OrthoDB" id="879657at2"/>
<evidence type="ECO:0000313" key="2">
    <source>
        <dbReference type="EMBL" id="AYA37098.1"/>
    </source>
</evidence>
<reference evidence="2 3" key="1">
    <citation type="submission" date="2018-09" db="EMBL/GenBank/DDBJ databases">
        <title>Hymenobacter medium sp. nov., isolated from R2A medium.</title>
        <authorList>
            <person name="Yingchao G."/>
        </authorList>
    </citation>
    <scope>NUCLEOTIDE SEQUENCE [LARGE SCALE GENOMIC DNA]</scope>
    <source>
        <strain evidence="3">sh-6</strain>
    </source>
</reference>
<dbReference type="Proteomes" id="UP000262802">
    <property type="component" value="Chromosome"/>
</dbReference>
<feature type="transmembrane region" description="Helical" evidence="1">
    <location>
        <begin position="107"/>
        <end position="125"/>
    </location>
</feature>
<keyword evidence="1" id="KW-0812">Transmembrane</keyword>
<dbReference type="AlphaFoldDB" id="A0A3B7QVH8"/>
<name>A0A3B7QVH8_9BACT</name>
<feature type="transmembrane region" description="Helical" evidence="1">
    <location>
        <begin position="137"/>
        <end position="155"/>
    </location>
</feature>
<feature type="transmembrane region" description="Helical" evidence="1">
    <location>
        <begin position="50"/>
        <end position="68"/>
    </location>
</feature>